<name>A0A9D1DFL0_9FIRM</name>
<dbReference type="InterPro" id="IPR013324">
    <property type="entry name" value="RNA_pol_sigma_r3/r4-like"/>
</dbReference>
<dbReference type="AlphaFoldDB" id="A0A9D1DFL0"/>
<dbReference type="Pfam" id="PF04542">
    <property type="entry name" value="Sigma70_r2"/>
    <property type="match status" value="1"/>
</dbReference>
<dbReference type="InterPro" id="IPR014284">
    <property type="entry name" value="RNA_pol_sigma-70_dom"/>
</dbReference>
<evidence type="ECO:0000313" key="9">
    <source>
        <dbReference type="Proteomes" id="UP000824242"/>
    </source>
</evidence>
<dbReference type="Proteomes" id="UP000824242">
    <property type="component" value="Unassembled WGS sequence"/>
</dbReference>
<keyword evidence="2" id="KW-0805">Transcription regulation</keyword>
<comment type="similarity">
    <text evidence="1">Belongs to the sigma-70 factor family. ECF subfamily.</text>
</comment>
<feature type="domain" description="RNA polymerase sigma factor 70 region 4 type 2" evidence="7">
    <location>
        <begin position="104"/>
        <end position="153"/>
    </location>
</feature>
<dbReference type="GO" id="GO:0003677">
    <property type="term" value="F:DNA binding"/>
    <property type="evidence" value="ECO:0007669"/>
    <property type="project" value="UniProtKB-KW"/>
</dbReference>
<dbReference type="InterPro" id="IPR013325">
    <property type="entry name" value="RNA_pol_sigma_r2"/>
</dbReference>
<dbReference type="GO" id="GO:0016987">
    <property type="term" value="F:sigma factor activity"/>
    <property type="evidence" value="ECO:0007669"/>
    <property type="project" value="UniProtKB-KW"/>
</dbReference>
<dbReference type="InterPro" id="IPR007627">
    <property type="entry name" value="RNA_pol_sigma70_r2"/>
</dbReference>
<dbReference type="NCBIfam" id="TIGR02937">
    <property type="entry name" value="sigma70-ECF"/>
    <property type="match status" value="1"/>
</dbReference>
<dbReference type="CDD" id="cd06171">
    <property type="entry name" value="Sigma70_r4"/>
    <property type="match status" value="1"/>
</dbReference>
<evidence type="ECO:0000256" key="5">
    <source>
        <dbReference type="ARBA" id="ARBA00023163"/>
    </source>
</evidence>
<dbReference type="Gene3D" id="1.10.10.10">
    <property type="entry name" value="Winged helix-like DNA-binding domain superfamily/Winged helix DNA-binding domain"/>
    <property type="match status" value="1"/>
</dbReference>
<comment type="caution">
    <text evidence="8">The sequence shown here is derived from an EMBL/GenBank/DDBJ whole genome shotgun (WGS) entry which is preliminary data.</text>
</comment>
<keyword evidence="4" id="KW-0238">DNA-binding</keyword>
<gene>
    <name evidence="8" type="ORF">IAB89_09540</name>
</gene>
<dbReference type="Pfam" id="PF08281">
    <property type="entry name" value="Sigma70_r4_2"/>
    <property type="match status" value="1"/>
</dbReference>
<evidence type="ECO:0000256" key="1">
    <source>
        <dbReference type="ARBA" id="ARBA00010641"/>
    </source>
</evidence>
<dbReference type="Gene3D" id="1.10.1740.10">
    <property type="match status" value="1"/>
</dbReference>
<dbReference type="InterPro" id="IPR013249">
    <property type="entry name" value="RNA_pol_sigma70_r4_t2"/>
</dbReference>
<reference evidence="8" key="1">
    <citation type="submission" date="2020-10" db="EMBL/GenBank/DDBJ databases">
        <authorList>
            <person name="Gilroy R."/>
        </authorList>
    </citation>
    <scope>NUCLEOTIDE SEQUENCE</scope>
    <source>
        <strain evidence="8">ChiSxjej1B13-7958</strain>
    </source>
</reference>
<dbReference type="SUPFAM" id="SSF88946">
    <property type="entry name" value="Sigma2 domain of RNA polymerase sigma factors"/>
    <property type="match status" value="1"/>
</dbReference>
<dbReference type="GO" id="GO:0006352">
    <property type="term" value="P:DNA-templated transcription initiation"/>
    <property type="evidence" value="ECO:0007669"/>
    <property type="project" value="InterPro"/>
</dbReference>
<evidence type="ECO:0000256" key="3">
    <source>
        <dbReference type="ARBA" id="ARBA00023082"/>
    </source>
</evidence>
<evidence type="ECO:0000259" key="6">
    <source>
        <dbReference type="Pfam" id="PF04542"/>
    </source>
</evidence>
<feature type="domain" description="RNA polymerase sigma-70 region 2" evidence="6">
    <location>
        <begin position="16"/>
        <end position="77"/>
    </location>
</feature>
<dbReference type="InterPro" id="IPR039425">
    <property type="entry name" value="RNA_pol_sigma-70-like"/>
</dbReference>
<evidence type="ECO:0000256" key="4">
    <source>
        <dbReference type="ARBA" id="ARBA00023125"/>
    </source>
</evidence>
<dbReference type="SUPFAM" id="SSF88659">
    <property type="entry name" value="Sigma3 and sigma4 domains of RNA polymerase sigma factors"/>
    <property type="match status" value="1"/>
</dbReference>
<evidence type="ECO:0000313" key="8">
    <source>
        <dbReference type="EMBL" id="HIR47878.1"/>
    </source>
</evidence>
<sequence>MDQPAAYRAPTPEEAVGQYGDTVYRLAYAKTGSRADADDIYQEVFLRYLRTRPAFESPDHAKAWFLRVTLNCMKSFWGSSFRRRTVPLDETLPTEDNPSDGSMESYLRRLPEQYRAVIHLFYYEDLPTAEIARLLRRRETTVRVQLMRARQMLREMMEKEDG</sequence>
<accession>A0A9D1DFL0</accession>
<reference evidence="8" key="2">
    <citation type="journal article" date="2021" name="PeerJ">
        <title>Extensive microbial diversity within the chicken gut microbiome revealed by metagenomics and culture.</title>
        <authorList>
            <person name="Gilroy R."/>
            <person name="Ravi A."/>
            <person name="Getino M."/>
            <person name="Pursley I."/>
            <person name="Horton D.L."/>
            <person name="Alikhan N.F."/>
            <person name="Baker D."/>
            <person name="Gharbi K."/>
            <person name="Hall N."/>
            <person name="Watson M."/>
            <person name="Adriaenssens E.M."/>
            <person name="Foster-Nyarko E."/>
            <person name="Jarju S."/>
            <person name="Secka A."/>
            <person name="Antonio M."/>
            <person name="Oren A."/>
            <person name="Chaudhuri R.R."/>
            <person name="La Ragione R."/>
            <person name="Hildebrand F."/>
            <person name="Pallen M.J."/>
        </authorList>
    </citation>
    <scope>NUCLEOTIDE SEQUENCE</scope>
    <source>
        <strain evidence="8">ChiSxjej1B13-7958</strain>
    </source>
</reference>
<dbReference type="PANTHER" id="PTHR43133">
    <property type="entry name" value="RNA POLYMERASE ECF-TYPE SIGMA FACTO"/>
    <property type="match status" value="1"/>
</dbReference>
<protein>
    <submittedName>
        <fullName evidence="8">Sigma-70 family RNA polymerase sigma factor</fullName>
    </submittedName>
</protein>
<organism evidence="8 9">
    <name type="scientific">Candidatus Caccousia avicola</name>
    <dbReference type="NCBI Taxonomy" id="2840721"/>
    <lineage>
        <taxon>Bacteria</taxon>
        <taxon>Bacillati</taxon>
        <taxon>Bacillota</taxon>
        <taxon>Clostridia</taxon>
        <taxon>Eubacteriales</taxon>
        <taxon>Oscillospiraceae</taxon>
        <taxon>Oscillospiraceae incertae sedis</taxon>
        <taxon>Candidatus Caccousia</taxon>
    </lineage>
</organism>
<evidence type="ECO:0000256" key="2">
    <source>
        <dbReference type="ARBA" id="ARBA00023015"/>
    </source>
</evidence>
<proteinExistence type="inferred from homology"/>
<keyword evidence="5" id="KW-0804">Transcription</keyword>
<evidence type="ECO:0000259" key="7">
    <source>
        <dbReference type="Pfam" id="PF08281"/>
    </source>
</evidence>
<dbReference type="EMBL" id="DVGZ01000103">
    <property type="protein sequence ID" value="HIR47878.1"/>
    <property type="molecule type" value="Genomic_DNA"/>
</dbReference>
<keyword evidence="3" id="KW-0731">Sigma factor</keyword>
<dbReference type="InterPro" id="IPR036388">
    <property type="entry name" value="WH-like_DNA-bd_sf"/>
</dbReference>
<dbReference type="PANTHER" id="PTHR43133:SF8">
    <property type="entry name" value="RNA POLYMERASE SIGMA FACTOR HI_1459-RELATED"/>
    <property type="match status" value="1"/>
</dbReference>